<keyword evidence="3" id="KW-1185">Reference proteome</keyword>
<comment type="caution">
    <text evidence="2">The sequence shown here is derived from an EMBL/GenBank/DDBJ whole genome shotgun (WGS) entry which is preliminary data.</text>
</comment>
<evidence type="ECO:0008006" key="4">
    <source>
        <dbReference type="Google" id="ProtNLM"/>
    </source>
</evidence>
<reference evidence="2" key="1">
    <citation type="submission" date="2022-12" db="EMBL/GenBank/DDBJ databases">
        <title>Phocaeicola acetigenes sp. nov., isolated feces from a healthy human.</title>
        <authorList>
            <person name="Do H."/>
            <person name="Ha Y.B."/>
            <person name="Kim J.-S."/>
            <person name="Suh M.K."/>
            <person name="Kim H.S."/>
            <person name="Lee J.-S."/>
        </authorList>
    </citation>
    <scope>NUCLEOTIDE SEQUENCE</scope>
    <source>
        <strain evidence="2">KGMB11183</strain>
    </source>
</reference>
<sequence length="414" mass="47007">MRFIWIIWFCLQSTFMWACSANSTNGAVPAGPNEEETADTLKLSRQMRVLIKGENLYIGARLDTSYDILYWFKKCMFNNLYTFYQVGIYPNSDFMPLSDPSIKPSHILNLAFSDNISPFSISGYGWCGGNHPYVDNITPTGYNITYQIILDGKPCTDEGAFLVNKVELLVENCILNPAVVQQIDGKNILESPLTIETVRYQIKGNSIEVKLMHEFKNEKPVTVQTYYGMQSMFMDEVYTMTIGGAYSNWTQQNGVSTFNKGAYPDMCCFLEKNHVASQASYLFNTGLGMHNDISDEDIIFIGNSNGKSYHKLISNKEFVKGDKIEWEGVYVWFRTPVFENEQFLCFEGNIEGNRTLFIQTKKGVDTVLPLPEYTNGRFRILESRGDIKIEGNTFYEGKLKVKSNGSTGCVLLLQ</sequence>
<dbReference type="RefSeq" id="WP_269878797.1">
    <property type="nucleotide sequence ID" value="NZ_JAPZVM010000012.1"/>
</dbReference>
<keyword evidence="1" id="KW-0732">Signal</keyword>
<name>A0ABT4PK83_9BACT</name>
<evidence type="ECO:0000256" key="1">
    <source>
        <dbReference type="SAM" id="SignalP"/>
    </source>
</evidence>
<feature type="chain" id="PRO_5047216030" description="Lipoprotein" evidence="1">
    <location>
        <begin position="21"/>
        <end position="414"/>
    </location>
</feature>
<organism evidence="2 3">
    <name type="scientific">Phocaeicola acetigenes</name>
    <dbReference type="NCBI Taxonomy" id="3016083"/>
    <lineage>
        <taxon>Bacteria</taxon>
        <taxon>Pseudomonadati</taxon>
        <taxon>Bacteroidota</taxon>
        <taxon>Bacteroidia</taxon>
        <taxon>Bacteroidales</taxon>
        <taxon>Bacteroidaceae</taxon>
        <taxon>Phocaeicola</taxon>
    </lineage>
</organism>
<accession>A0ABT4PK83</accession>
<protein>
    <recommendedName>
        <fullName evidence="4">Lipoprotein</fullName>
    </recommendedName>
</protein>
<gene>
    <name evidence="2" type="ORF">O6P32_12250</name>
</gene>
<dbReference type="EMBL" id="JAPZVM010000012">
    <property type="protein sequence ID" value="MCZ8373467.1"/>
    <property type="molecule type" value="Genomic_DNA"/>
</dbReference>
<feature type="signal peptide" evidence="1">
    <location>
        <begin position="1"/>
        <end position="20"/>
    </location>
</feature>
<proteinExistence type="predicted"/>
<evidence type="ECO:0000313" key="3">
    <source>
        <dbReference type="Proteomes" id="UP001141933"/>
    </source>
</evidence>
<evidence type="ECO:0000313" key="2">
    <source>
        <dbReference type="EMBL" id="MCZ8373467.1"/>
    </source>
</evidence>
<dbReference type="Proteomes" id="UP001141933">
    <property type="component" value="Unassembled WGS sequence"/>
</dbReference>